<reference evidence="1 2" key="1">
    <citation type="journal article" date="2017" name="Sci. Rep.">
        <title>Characterization and diversity of phages infecting Aeromonas salmonicida subsp. salmonicida.</title>
        <authorList>
            <person name="Vincent A.T."/>
            <person name="Paquet V.E."/>
            <person name="Bernatchez A."/>
            <person name="Tremblay D.M."/>
            <person name="Moineau S."/>
            <person name="Charette S.J."/>
        </authorList>
    </citation>
    <scope>NUCLEOTIDE SEQUENCE [LARGE SCALE GENOMIC DNA]</scope>
</reference>
<dbReference type="Proteomes" id="UP000222894">
    <property type="component" value="Genome"/>
</dbReference>
<name>A0A219Y953_9CAUD</name>
<organism evidence="1 2">
    <name type="scientific">Aeromonas phage 44RR2.8t.2</name>
    <dbReference type="NCBI Taxonomy" id="1932900"/>
    <lineage>
        <taxon>Viruses</taxon>
        <taxon>Duplodnaviria</taxon>
        <taxon>Heunggongvirae</taxon>
        <taxon>Uroviricota</taxon>
        <taxon>Caudoviricetes</taxon>
        <taxon>Pantevenvirales</taxon>
        <taxon>Straboviridae</taxon>
        <taxon>Biquartavirus</taxon>
        <taxon>Biquartavirus 44RR2</taxon>
    </lineage>
</organism>
<sequence length="44" mass="5001">MTPEQINAINRQRLLDCVDGHAVFYCPYIPMIITGPGNVERTRP</sequence>
<evidence type="ECO:0000313" key="1">
    <source>
        <dbReference type="EMBL" id="APU00497.1"/>
    </source>
</evidence>
<accession>A0A219Y953</accession>
<evidence type="ECO:0000313" key="2">
    <source>
        <dbReference type="Proteomes" id="UP000222894"/>
    </source>
</evidence>
<protein>
    <submittedName>
        <fullName evidence="1">Uncharacterized protein</fullName>
    </submittedName>
</protein>
<dbReference type="EMBL" id="KY290948">
    <property type="protein sequence ID" value="APU00497.1"/>
    <property type="molecule type" value="Genomic_DNA"/>
</dbReference>
<proteinExistence type="predicted"/>